<dbReference type="SUPFAM" id="SSF51679">
    <property type="entry name" value="Bacterial luciferase-like"/>
    <property type="match status" value="1"/>
</dbReference>
<feature type="domain" description="Luciferase-like" evidence="5">
    <location>
        <begin position="20"/>
        <end position="203"/>
    </location>
</feature>
<evidence type="ECO:0000256" key="1">
    <source>
        <dbReference type="ARBA" id="ARBA00022630"/>
    </source>
</evidence>
<evidence type="ECO:0000256" key="3">
    <source>
        <dbReference type="ARBA" id="ARBA00023002"/>
    </source>
</evidence>
<evidence type="ECO:0000313" key="6">
    <source>
        <dbReference type="EMBL" id="HIZ37075.1"/>
    </source>
</evidence>
<dbReference type="InterPro" id="IPR011251">
    <property type="entry name" value="Luciferase-like_dom"/>
</dbReference>
<reference evidence="6" key="1">
    <citation type="journal article" date="2021" name="PeerJ">
        <title>Extensive microbial diversity within the chicken gut microbiome revealed by metagenomics and culture.</title>
        <authorList>
            <person name="Gilroy R."/>
            <person name="Ravi A."/>
            <person name="Getino M."/>
            <person name="Pursley I."/>
            <person name="Horton D.L."/>
            <person name="Alikhan N.F."/>
            <person name="Baker D."/>
            <person name="Gharbi K."/>
            <person name="Hall N."/>
            <person name="Watson M."/>
            <person name="Adriaenssens E.M."/>
            <person name="Foster-Nyarko E."/>
            <person name="Jarju S."/>
            <person name="Secka A."/>
            <person name="Antonio M."/>
            <person name="Oren A."/>
            <person name="Chaudhuri R.R."/>
            <person name="La Ragione R."/>
            <person name="Hildebrand F."/>
            <person name="Pallen M.J."/>
        </authorList>
    </citation>
    <scope>NUCLEOTIDE SEQUENCE</scope>
    <source>
        <strain evidence="6">ChiGjej4B4-7305</strain>
    </source>
</reference>
<evidence type="ECO:0000256" key="2">
    <source>
        <dbReference type="ARBA" id="ARBA00022643"/>
    </source>
</evidence>
<dbReference type="Pfam" id="PF00296">
    <property type="entry name" value="Bac_luciferase"/>
    <property type="match status" value="1"/>
</dbReference>
<sequence>MPALRPVDARDVRIGVCLLPELPWHEAAGLWRQVEDLGAAHAWTYDHLVWGGLPDSDWYSTMPTLAAAASVTERIGLGTFVASPNFRHPALLAKDTVTLDDISGGRLLLGLGAGGDLDSRLLGAEHTRGQRTRRFAELVELTDRLLTEDRVEHAGEFFTVAGARGRPGCVQQPRVPFVIAASGPKAMALAVAHGQGWVTTGTQVGPPTERATGTASDPAEAWWLGVAEQATRMDQLEAAAGTGHQPLRRYLAIDVHGPAVLNTSAAHASEQVARAGELGFTDVVVHWPRPEAPYQGSVAVLEGLLR</sequence>
<gene>
    <name evidence="6" type="ORF">H9815_14975</name>
</gene>
<accession>A0A9D2EGP3</accession>
<evidence type="ECO:0000256" key="4">
    <source>
        <dbReference type="ARBA" id="ARBA00023033"/>
    </source>
</evidence>
<protein>
    <submittedName>
        <fullName evidence="6">LLM class flavin-dependent oxidoreductase</fullName>
    </submittedName>
</protein>
<keyword evidence="2" id="KW-0288">FMN</keyword>
<evidence type="ECO:0000259" key="5">
    <source>
        <dbReference type="Pfam" id="PF00296"/>
    </source>
</evidence>
<dbReference type="GO" id="GO:0008726">
    <property type="term" value="F:alkanesulfonate monooxygenase activity"/>
    <property type="evidence" value="ECO:0007669"/>
    <property type="project" value="TreeGrafter"/>
</dbReference>
<dbReference type="InterPro" id="IPR050172">
    <property type="entry name" value="SsuD_RutA_monooxygenase"/>
</dbReference>
<dbReference type="Gene3D" id="3.20.20.30">
    <property type="entry name" value="Luciferase-like domain"/>
    <property type="match status" value="1"/>
</dbReference>
<name>A0A9D2EGP3_9MICO</name>
<dbReference type="Proteomes" id="UP000824037">
    <property type="component" value="Unassembled WGS sequence"/>
</dbReference>
<dbReference type="PANTHER" id="PTHR42847:SF4">
    <property type="entry name" value="ALKANESULFONATE MONOOXYGENASE-RELATED"/>
    <property type="match status" value="1"/>
</dbReference>
<dbReference type="AlphaFoldDB" id="A0A9D2EGP3"/>
<comment type="caution">
    <text evidence="6">The sequence shown here is derived from an EMBL/GenBank/DDBJ whole genome shotgun (WGS) entry which is preliminary data.</text>
</comment>
<dbReference type="GO" id="GO:0046306">
    <property type="term" value="P:alkanesulfonate catabolic process"/>
    <property type="evidence" value="ECO:0007669"/>
    <property type="project" value="TreeGrafter"/>
</dbReference>
<evidence type="ECO:0000313" key="7">
    <source>
        <dbReference type="Proteomes" id="UP000824037"/>
    </source>
</evidence>
<proteinExistence type="predicted"/>
<dbReference type="InterPro" id="IPR036661">
    <property type="entry name" value="Luciferase-like_sf"/>
</dbReference>
<keyword evidence="4" id="KW-0503">Monooxygenase</keyword>
<reference evidence="6" key="2">
    <citation type="submission" date="2021-04" db="EMBL/GenBank/DDBJ databases">
        <authorList>
            <person name="Gilroy R."/>
        </authorList>
    </citation>
    <scope>NUCLEOTIDE SEQUENCE</scope>
    <source>
        <strain evidence="6">ChiGjej4B4-7305</strain>
    </source>
</reference>
<dbReference type="EMBL" id="DXBY01000261">
    <property type="protein sequence ID" value="HIZ37075.1"/>
    <property type="molecule type" value="Genomic_DNA"/>
</dbReference>
<dbReference type="PANTHER" id="PTHR42847">
    <property type="entry name" value="ALKANESULFONATE MONOOXYGENASE"/>
    <property type="match status" value="1"/>
</dbReference>
<keyword evidence="1" id="KW-0285">Flavoprotein</keyword>
<organism evidence="6 7">
    <name type="scientific">Candidatus Ruania gallistercoris</name>
    <dbReference type="NCBI Taxonomy" id="2838746"/>
    <lineage>
        <taxon>Bacteria</taxon>
        <taxon>Bacillati</taxon>
        <taxon>Actinomycetota</taxon>
        <taxon>Actinomycetes</taxon>
        <taxon>Micrococcales</taxon>
        <taxon>Ruaniaceae</taxon>
        <taxon>Ruania</taxon>
    </lineage>
</organism>
<keyword evidence="3" id="KW-0560">Oxidoreductase</keyword>